<gene>
    <name evidence="3" type="ORF">GIB67_043299</name>
</gene>
<evidence type="ECO:0000256" key="1">
    <source>
        <dbReference type="SAM" id="Coils"/>
    </source>
</evidence>
<feature type="region of interest" description="Disordered" evidence="2">
    <location>
        <begin position="964"/>
        <end position="983"/>
    </location>
</feature>
<dbReference type="EMBL" id="JACGCM010000631">
    <property type="protein sequence ID" value="KAF6169582.1"/>
    <property type="molecule type" value="Genomic_DNA"/>
</dbReference>
<dbReference type="OrthoDB" id="10070368at2759"/>
<accession>A0A7J7NRJ2</accession>
<sequence>MVKTRSQRAVEARALNDLRLALKIDKIREAIFGQQGYDVVLLESRANYEGMTDVERGKEMNRVYWSESIRICWRSVEDCKEFVMMMEREKIINEDKDMALGLLKACGAKGTPVALNASIFEIGVIDCCIFEFLKWDEEDIVAELVEWPRLKGSRVEYPMGYSRFREFSKAKSSVDGFRGHAFGYRGNFFRTCWVRQGGDYLYLLPDLAKEKKCRRLGDKVSLEYVLGVVKESRTDSFCCYSAQFDYGLTLPLYNLAKNVMNMIGACSAQLNCNFWEVILVCETYNERWATSGSESRITANGFLEYYAVKFVTTTDGAYLSSSYLRPCFFDLSSAGRVWNDNLLWMSGECLQWSDEEPLELNNRTIIKEISYKVSRKESFIDSVAKEGTELEVVLKKLGINRFKGVASKDDKVRRSQAKRRMAGKTPGFMEENMLTPELNTPLKLFARALRGVQLVLQDRSIELERRISQLEGEKNQFEESLTREREAFQLDLENEREAAALKLKEVRAESVAEAERLVSGSATSRNNFAGMLYQLRYTKAEILAFSEGNYEEKEIVDEEEVVEMEDGLNVAEKTVVDNQETINQEIESLCLRVVDLEGLLEVEKSSSADLQYEDRLDDNVKLSLKLEESKSQVEDKTATLLSRDLALNQLINELAKLKERVASGSWYDAELAEYRIRELNDEISGMKYLELRNSAQIRDSLIVRLDRLKTDLRRLKEREAKSRADLAEVHAKNKSLVDDLAHVRRNVRRAVQCDEEMNERINQLCARITELERELRAREMKYEKDLKFELDKRDGKITSGEGSQEMKEFLHQKEELVENMRIDLTNSWQKSIGLIRQMSEPIDQLTAELSELKAHRLRDNKRAAVTHQSFKELVVHEKDKCDGEALHQRQLSALVAIFVEEIQFLQVEKDLMQGRFFGRTCVCKLDILSIDSIGVIDRGIGTTTAEKIARGREIVVEQSPEYMASRTEIGGSSSTVSPTPTVG</sequence>
<feature type="coiled-coil region" evidence="1">
    <location>
        <begin position="754"/>
        <end position="781"/>
    </location>
</feature>
<reference evidence="3 4" key="1">
    <citation type="journal article" date="2020" name="IScience">
        <title>Genome Sequencing of the Endangered Kingdonia uniflora (Circaeasteraceae, Ranunculales) Reveals Potential Mechanisms of Evolutionary Specialization.</title>
        <authorList>
            <person name="Sun Y."/>
            <person name="Deng T."/>
            <person name="Zhang A."/>
            <person name="Moore M.J."/>
            <person name="Landis J.B."/>
            <person name="Lin N."/>
            <person name="Zhang H."/>
            <person name="Zhang X."/>
            <person name="Huang J."/>
            <person name="Zhang X."/>
            <person name="Sun H."/>
            <person name="Wang H."/>
        </authorList>
    </citation>
    <scope>NUCLEOTIDE SEQUENCE [LARGE SCALE GENOMIC DNA]</scope>
    <source>
        <strain evidence="3">TB1705</strain>
        <tissue evidence="3">Leaf</tissue>
    </source>
</reference>
<feature type="coiled-coil region" evidence="1">
    <location>
        <begin position="460"/>
        <end position="509"/>
    </location>
</feature>
<proteinExistence type="predicted"/>
<dbReference type="AlphaFoldDB" id="A0A7J7NRJ2"/>
<evidence type="ECO:0000313" key="3">
    <source>
        <dbReference type="EMBL" id="KAF6169582.1"/>
    </source>
</evidence>
<keyword evidence="4" id="KW-1185">Reference proteome</keyword>
<name>A0A7J7NRJ2_9MAGN</name>
<dbReference type="Proteomes" id="UP000541444">
    <property type="component" value="Unassembled WGS sequence"/>
</dbReference>
<organism evidence="3 4">
    <name type="scientific">Kingdonia uniflora</name>
    <dbReference type="NCBI Taxonomy" id="39325"/>
    <lineage>
        <taxon>Eukaryota</taxon>
        <taxon>Viridiplantae</taxon>
        <taxon>Streptophyta</taxon>
        <taxon>Embryophyta</taxon>
        <taxon>Tracheophyta</taxon>
        <taxon>Spermatophyta</taxon>
        <taxon>Magnoliopsida</taxon>
        <taxon>Ranunculales</taxon>
        <taxon>Circaeasteraceae</taxon>
        <taxon>Kingdonia</taxon>
    </lineage>
</organism>
<evidence type="ECO:0000256" key="2">
    <source>
        <dbReference type="SAM" id="MobiDB-lite"/>
    </source>
</evidence>
<comment type="caution">
    <text evidence="3">The sequence shown here is derived from an EMBL/GenBank/DDBJ whole genome shotgun (WGS) entry which is preliminary data.</text>
</comment>
<protein>
    <submittedName>
        <fullName evidence="3">Uncharacterized protein</fullName>
    </submittedName>
</protein>
<keyword evidence="1" id="KW-0175">Coiled coil</keyword>
<feature type="coiled-coil region" evidence="1">
    <location>
        <begin position="698"/>
        <end position="725"/>
    </location>
</feature>
<feature type="compositionally biased region" description="Low complexity" evidence="2">
    <location>
        <begin position="970"/>
        <end position="983"/>
    </location>
</feature>
<evidence type="ECO:0000313" key="4">
    <source>
        <dbReference type="Proteomes" id="UP000541444"/>
    </source>
</evidence>